<dbReference type="Pfam" id="PF00535">
    <property type="entry name" value="Glycos_transf_2"/>
    <property type="match status" value="1"/>
</dbReference>
<accession>A0A379F1W2</accession>
<dbReference type="PANTHER" id="PTHR22916:SF3">
    <property type="entry name" value="UDP-GLCNAC:BETAGAL BETA-1,3-N-ACETYLGLUCOSAMINYLTRANSFERASE-LIKE PROTEIN 1"/>
    <property type="match status" value="1"/>
</dbReference>
<dbReference type="AlphaFoldDB" id="A0A379F1W2"/>
<reference evidence="2 3" key="1">
    <citation type="submission" date="2018-06" db="EMBL/GenBank/DDBJ databases">
        <authorList>
            <consortium name="Pathogen Informatics"/>
            <person name="Doyle S."/>
        </authorList>
    </citation>
    <scope>NUCLEOTIDE SEQUENCE [LARGE SCALE GENOMIC DNA]</scope>
    <source>
        <strain evidence="2 3">NCTC13043</strain>
    </source>
</reference>
<sequence length="315" mass="36627">MNPQISVIVPVYNGERYLYECIDSILNQSFTDFELILVDDGSKDGSGQICDNYAKKDQRVRVIHKQNEGINATRKRGVQEAKGIWICFCDNDDSLPADALSDMFCLTDNTDIVIGFPETPCHKKQLTLTECRQFLISGKRVPPTPWAKLYRRNILSDDVFDFPREIDGEEDMIMNIRLFFKIERPPRFIFKKVYNFRRNPISVSHTKVSSIEHEEIFDSVRSLSIPPHLKEAYMPYILHNRINGLVAIAANTPDIICVKRHPYMKRLMHDIEQYNYHCSPIEWTLLHITSTLLVKFIANLWIISNFIKYHTGLVN</sequence>
<name>A0A379F1W2_9BACT</name>
<evidence type="ECO:0000313" key="3">
    <source>
        <dbReference type="Proteomes" id="UP000254235"/>
    </source>
</evidence>
<dbReference type="OrthoDB" id="6307329at2"/>
<dbReference type="SUPFAM" id="SSF53448">
    <property type="entry name" value="Nucleotide-diphospho-sugar transferases"/>
    <property type="match status" value="1"/>
</dbReference>
<dbReference type="EMBL" id="UGTP01000001">
    <property type="protein sequence ID" value="SUC12611.1"/>
    <property type="molecule type" value="Genomic_DNA"/>
</dbReference>
<evidence type="ECO:0000313" key="2">
    <source>
        <dbReference type="EMBL" id="SUC12611.1"/>
    </source>
</evidence>
<evidence type="ECO:0000259" key="1">
    <source>
        <dbReference type="Pfam" id="PF00535"/>
    </source>
</evidence>
<dbReference type="GO" id="GO:0016758">
    <property type="term" value="F:hexosyltransferase activity"/>
    <property type="evidence" value="ECO:0007669"/>
    <property type="project" value="UniProtKB-ARBA"/>
</dbReference>
<organism evidence="2 3">
    <name type="scientific">Prevotella pallens</name>
    <dbReference type="NCBI Taxonomy" id="60133"/>
    <lineage>
        <taxon>Bacteria</taxon>
        <taxon>Pseudomonadati</taxon>
        <taxon>Bacteroidota</taxon>
        <taxon>Bacteroidia</taxon>
        <taxon>Bacteroidales</taxon>
        <taxon>Prevotellaceae</taxon>
        <taxon>Prevotella</taxon>
    </lineage>
</organism>
<dbReference type="Proteomes" id="UP000254235">
    <property type="component" value="Unassembled WGS sequence"/>
</dbReference>
<dbReference type="InterPro" id="IPR001173">
    <property type="entry name" value="Glyco_trans_2-like"/>
</dbReference>
<feature type="domain" description="Glycosyltransferase 2-like" evidence="1">
    <location>
        <begin position="6"/>
        <end position="115"/>
    </location>
</feature>
<dbReference type="Gene3D" id="3.90.550.10">
    <property type="entry name" value="Spore Coat Polysaccharide Biosynthesis Protein SpsA, Chain A"/>
    <property type="match status" value="1"/>
</dbReference>
<protein>
    <submittedName>
        <fullName evidence="2">Chondroitin polymerase</fullName>
    </submittedName>
</protein>
<proteinExistence type="predicted"/>
<dbReference type="InterPro" id="IPR029044">
    <property type="entry name" value="Nucleotide-diphossugar_trans"/>
</dbReference>
<dbReference type="PANTHER" id="PTHR22916">
    <property type="entry name" value="GLYCOSYLTRANSFERASE"/>
    <property type="match status" value="1"/>
</dbReference>
<dbReference type="RefSeq" id="WP_115083356.1">
    <property type="nucleotide sequence ID" value="NZ_JABZTS010000014.1"/>
</dbReference>
<gene>
    <name evidence="2" type="primary">kfoC_4</name>
    <name evidence="2" type="ORF">NCTC13043_01218</name>
</gene>
<dbReference type="CDD" id="cd00761">
    <property type="entry name" value="Glyco_tranf_GTA_type"/>
    <property type="match status" value="1"/>
</dbReference>
<dbReference type="GeneID" id="78570907"/>